<comment type="caution">
    <text evidence="1">The sequence shown here is derived from an EMBL/GenBank/DDBJ whole genome shotgun (WGS) entry which is preliminary data.</text>
</comment>
<dbReference type="InterPro" id="IPR004993">
    <property type="entry name" value="GH3"/>
</dbReference>
<gene>
    <name evidence="1" type="ORF">L195_g040203</name>
</gene>
<organism evidence="1 2">
    <name type="scientific">Trifolium pratense</name>
    <name type="common">Red clover</name>
    <dbReference type="NCBI Taxonomy" id="57577"/>
    <lineage>
        <taxon>Eukaryota</taxon>
        <taxon>Viridiplantae</taxon>
        <taxon>Streptophyta</taxon>
        <taxon>Embryophyta</taxon>
        <taxon>Tracheophyta</taxon>
        <taxon>Spermatophyta</taxon>
        <taxon>Magnoliopsida</taxon>
        <taxon>eudicotyledons</taxon>
        <taxon>Gunneridae</taxon>
        <taxon>Pentapetalae</taxon>
        <taxon>rosids</taxon>
        <taxon>fabids</taxon>
        <taxon>Fabales</taxon>
        <taxon>Fabaceae</taxon>
        <taxon>Papilionoideae</taxon>
        <taxon>50 kb inversion clade</taxon>
        <taxon>NPAAA clade</taxon>
        <taxon>Hologalegina</taxon>
        <taxon>IRL clade</taxon>
        <taxon>Trifolieae</taxon>
        <taxon>Trifolium</taxon>
    </lineage>
</organism>
<dbReference type="GO" id="GO:0016881">
    <property type="term" value="F:acid-amino acid ligase activity"/>
    <property type="evidence" value="ECO:0007669"/>
    <property type="project" value="TreeGrafter"/>
</dbReference>
<dbReference type="EMBL" id="ASHM01045696">
    <property type="protein sequence ID" value="PNX84149.1"/>
    <property type="molecule type" value="Genomic_DNA"/>
</dbReference>
<proteinExistence type="predicted"/>
<dbReference type="PANTHER" id="PTHR31901">
    <property type="entry name" value="GH3 DOMAIN-CONTAINING PROTEIN"/>
    <property type="match status" value="1"/>
</dbReference>
<evidence type="ECO:0000313" key="1">
    <source>
        <dbReference type="EMBL" id="PNX84149.1"/>
    </source>
</evidence>
<reference evidence="1 2" key="2">
    <citation type="journal article" date="2017" name="Front. Plant Sci.">
        <title>Gene Classification and Mining of Molecular Markers Useful in Red Clover (Trifolium pratense) Breeding.</title>
        <authorList>
            <person name="Istvanek J."/>
            <person name="Dluhosova J."/>
            <person name="Dluhos P."/>
            <person name="Patkova L."/>
            <person name="Nedelnik J."/>
            <person name="Repkova J."/>
        </authorList>
    </citation>
    <scope>NUCLEOTIDE SEQUENCE [LARGE SCALE GENOMIC DNA]</scope>
    <source>
        <strain evidence="2">cv. Tatra</strain>
        <tissue evidence="1">Young leaves</tissue>
    </source>
</reference>
<dbReference type="Pfam" id="PF03321">
    <property type="entry name" value="GH3"/>
    <property type="match status" value="1"/>
</dbReference>
<name>A0A2K3M035_TRIPR</name>
<dbReference type="PANTHER" id="PTHR31901:SF5">
    <property type="entry name" value="JASMONOYL--L-AMINO ACID SYNTHETASE JAR1"/>
    <property type="match status" value="1"/>
</dbReference>
<reference evidence="1 2" key="1">
    <citation type="journal article" date="2014" name="Am. J. Bot.">
        <title>Genome assembly and annotation for red clover (Trifolium pratense; Fabaceae).</title>
        <authorList>
            <person name="Istvanek J."/>
            <person name="Jaros M."/>
            <person name="Krenek A."/>
            <person name="Repkova J."/>
        </authorList>
    </citation>
    <scope>NUCLEOTIDE SEQUENCE [LARGE SCALE GENOMIC DNA]</scope>
    <source>
        <strain evidence="2">cv. Tatra</strain>
        <tissue evidence="1">Young leaves</tissue>
    </source>
</reference>
<feature type="non-terminal residue" evidence="1">
    <location>
        <position position="131"/>
    </location>
</feature>
<sequence>MIEKVEKLDMEKVIENFERLTKDAEKVQRETLKRILEENASAEYLQNLGLNGRTDPESFKACVPLAIYKDLEPYINRMVGGDVSPILTGKPITAISLSSGTSQGKQKFIPWNDELFETTVQIYQTSFAFRN</sequence>
<evidence type="ECO:0000313" key="2">
    <source>
        <dbReference type="Proteomes" id="UP000236291"/>
    </source>
</evidence>
<dbReference type="GO" id="GO:0005737">
    <property type="term" value="C:cytoplasm"/>
    <property type="evidence" value="ECO:0007669"/>
    <property type="project" value="TreeGrafter"/>
</dbReference>
<dbReference type="Proteomes" id="UP000236291">
    <property type="component" value="Unassembled WGS sequence"/>
</dbReference>
<accession>A0A2K3M035</accession>
<dbReference type="AlphaFoldDB" id="A0A2K3M035"/>
<protein>
    <submittedName>
        <fullName evidence="1">Indole-3-acetic acid-amido synthetase</fullName>
    </submittedName>
</protein>